<dbReference type="PANTHER" id="PTHR43020">
    <property type="entry name" value="CDK5 REGULATORY SUBUNIT-ASSOCIATED PROTEIN 1"/>
    <property type="match status" value="1"/>
</dbReference>
<name>A0A6A6MF88_HEVBR</name>
<protein>
    <recommendedName>
        <fullName evidence="6">MTTase N-terminal domain-containing protein</fullName>
    </recommendedName>
</protein>
<evidence type="ECO:0000256" key="3">
    <source>
        <dbReference type="ARBA" id="ARBA00022723"/>
    </source>
</evidence>
<evidence type="ECO:0000256" key="2">
    <source>
        <dbReference type="ARBA" id="ARBA00022691"/>
    </source>
</evidence>
<dbReference type="Pfam" id="PF00919">
    <property type="entry name" value="UPF0004"/>
    <property type="match status" value="1"/>
</dbReference>
<keyword evidence="5" id="KW-0411">Iron-sulfur</keyword>
<keyword evidence="1" id="KW-0004">4Fe-4S</keyword>
<dbReference type="InterPro" id="IPR038135">
    <property type="entry name" value="Methylthiotransferase_N_sf"/>
</dbReference>
<evidence type="ECO:0000313" key="7">
    <source>
        <dbReference type="EMBL" id="KAF2312350.1"/>
    </source>
</evidence>
<dbReference type="PANTHER" id="PTHR43020:SF2">
    <property type="entry name" value="MITOCHONDRIAL TRNA METHYLTHIOTRANSFERASE CDK5RAP1"/>
    <property type="match status" value="1"/>
</dbReference>
<keyword evidence="4" id="KW-0408">Iron</keyword>
<dbReference type="GO" id="GO:0035597">
    <property type="term" value="F:tRNA-2-methylthio-N(6)-dimethylallyladenosine(37) synthase activity"/>
    <property type="evidence" value="ECO:0007669"/>
    <property type="project" value="TreeGrafter"/>
</dbReference>
<dbReference type="Proteomes" id="UP000467840">
    <property type="component" value="Chromosome 14"/>
</dbReference>
<evidence type="ECO:0000256" key="1">
    <source>
        <dbReference type="ARBA" id="ARBA00022485"/>
    </source>
</evidence>
<feature type="domain" description="MTTase N-terminal" evidence="6">
    <location>
        <begin position="47"/>
        <end position="129"/>
    </location>
</feature>
<dbReference type="GO" id="GO:0051539">
    <property type="term" value="F:4 iron, 4 sulfur cluster binding"/>
    <property type="evidence" value="ECO:0007669"/>
    <property type="project" value="UniProtKB-KW"/>
</dbReference>
<sequence>MSCSALLHHHDGFWNQRVKSCSLYYAIAFGLVPAAEVSPESEIHPRGRIYHETYGCQMNINDMEIVLSIMKDAGYSEVVDVPEHAEIIFINTCAIRDNAEHKVWQRLNYFWFLKRHWKEQRCYWKVTVT</sequence>
<gene>
    <name evidence="7" type="ORF">GH714_034324</name>
</gene>
<evidence type="ECO:0000313" key="8">
    <source>
        <dbReference type="Proteomes" id="UP000467840"/>
    </source>
</evidence>
<comment type="caution">
    <text evidence="7">The sequence shown here is derived from an EMBL/GenBank/DDBJ whole genome shotgun (WGS) entry which is preliminary data.</text>
</comment>
<dbReference type="GO" id="GO:0005829">
    <property type="term" value="C:cytosol"/>
    <property type="evidence" value="ECO:0007669"/>
    <property type="project" value="TreeGrafter"/>
</dbReference>
<dbReference type="PROSITE" id="PS51449">
    <property type="entry name" value="MTTASE_N"/>
    <property type="match status" value="1"/>
</dbReference>
<dbReference type="FunFam" id="3.40.50.12160:FF:000003">
    <property type="entry name" value="CDK5 regulatory subunit-associated protein 1"/>
    <property type="match status" value="1"/>
</dbReference>
<reference evidence="7 8" key="1">
    <citation type="journal article" date="2020" name="Mol. Plant">
        <title>The Chromosome-Based Rubber Tree Genome Provides New Insights into Spurge Genome Evolution and Rubber Biosynthesis.</title>
        <authorList>
            <person name="Liu J."/>
            <person name="Shi C."/>
            <person name="Shi C.C."/>
            <person name="Li W."/>
            <person name="Zhang Q.J."/>
            <person name="Zhang Y."/>
            <person name="Li K."/>
            <person name="Lu H.F."/>
            <person name="Shi C."/>
            <person name="Zhu S.T."/>
            <person name="Xiao Z.Y."/>
            <person name="Nan H."/>
            <person name="Yue Y."/>
            <person name="Zhu X.G."/>
            <person name="Wu Y."/>
            <person name="Hong X.N."/>
            <person name="Fan G.Y."/>
            <person name="Tong Y."/>
            <person name="Zhang D."/>
            <person name="Mao C.L."/>
            <person name="Liu Y.L."/>
            <person name="Hao S.J."/>
            <person name="Liu W.Q."/>
            <person name="Lv M.Q."/>
            <person name="Zhang H.B."/>
            <person name="Liu Y."/>
            <person name="Hu-Tang G.R."/>
            <person name="Wang J.P."/>
            <person name="Wang J.H."/>
            <person name="Sun Y.H."/>
            <person name="Ni S.B."/>
            <person name="Chen W.B."/>
            <person name="Zhang X.C."/>
            <person name="Jiao Y.N."/>
            <person name="Eichler E.E."/>
            <person name="Li G.H."/>
            <person name="Liu X."/>
            <person name="Gao L.Z."/>
        </authorList>
    </citation>
    <scope>NUCLEOTIDE SEQUENCE [LARGE SCALE GENOMIC DNA]</scope>
    <source>
        <strain evidence="8">cv. GT1</strain>
        <tissue evidence="7">Leaf</tissue>
    </source>
</reference>
<evidence type="ECO:0000259" key="6">
    <source>
        <dbReference type="PROSITE" id="PS51449"/>
    </source>
</evidence>
<dbReference type="AlphaFoldDB" id="A0A6A6MF88"/>
<evidence type="ECO:0000256" key="4">
    <source>
        <dbReference type="ARBA" id="ARBA00023004"/>
    </source>
</evidence>
<dbReference type="InterPro" id="IPR013848">
    <property type="entry name" value="Methylthiotransferase_N"/>
</dbReference>
<keyword evidence="8" id="KW-1185">Reference proteome</keyword>
<dbReference type="Gene3D" id="3.40.50.12160">
    <property type="entry name" value="Methylthiotransferase, N-terminal domain"/>
    <property type="match status" value="1"/>
</dbReference>
<dbReference type="EMBL" id="JAAGAX010000006">
    <property type="protein sequence ID" value="KAF2312350.1"/>
    <property type="molecule type" value="Genomic_DNA"/>
</dbReference>
<dbReference type="GO" id="GO:0046872">
    <property type="term" value="F:metal ion binding"/>
    <property type="evidence" value="ECO:0007669"/>
    <property type="project" value="UniProtKB-KW"/>
</dbReference>
<dbReference type="GO" id="GO:0005739">
    <property type="term" value="C:mitochondrion"/>
    <property type="evidence" value="ECO:0007669"/>
    <property type="project" value="TreeGrafter"/>
</dbReference>
<organism evidence="7 8">
    <name type="scientific">Hevea brasiliensis</name>
    <name type="common">Para rubber tree</name>
    <name type="synonym">Siphonia brasiliensis</name>
    <dbReference type="NCBI Taxonomy" id="3981"/>
    <lineage>
        <taxon>Eukaryota</taxon>
        <taxon>Viridiplantae</taxon>
        <taxon>Streptophyta</taxon>
        <taxon>Embryophyta</taxon>
        <taxon>Tracheophyta</taxon>
        <taxon>Spermatophyta</taxon>
        <taxon>Magnoliopsida</taxon>
        <taxon>eudicotyledons</taxon>
        <taxon>Gunneridae</taxon>
        <taxon>Pentapetalae</taxon>
        <taxon>rosids</taxon>
        <taxon>fabids</taxon>
        <taxon>Malpighiales</taxon>
        <taxon>Euphorbiaceae</taxon>
        <taxon>Crotonoideae</taxon>
        <taxon>Micrandreae</taxon>
        <taxon>Hevea</taxon>
    </lineage>
</organism>
<accession>A0A6A6MF88</accession>
<proteinExistence type="predicted"/>
<evidence type="ECO:0000256" key="5">
    <source>
        <dbReference type="ARBA" id="ARBA00023014"/>
    </source>
</evidence>
<keyword evidence="2" id="KW-0949">S-adenosyl-L-methionine</keyword>
<keyword evidence="3" id="KW-0479">Metal-binding</keyword>